<sequence>MGDVACRHVVDRRSEAPLVAHDVGSARGLITWSTEQSPPAGAAGVPILVPTGVDETKAVGRRLFSAERGIRWISPRPAGVIVVVDAAASAYPSWPKSLVQVKLYGQDVGSSSTGLEGDRTQTAPPTGKKLSSTSRVFCHSGASFGLSRSRRRRLVVVGMISTVYTVFVGPKPLLESDRGAWHHRIVQVVSNKAHLLLAGLLVDGQTSKSTAS</sequence>
<protein>
    <submittedName>
        <fullName evidence="2 3">Uncharacterized protein</fullName>
    </submittedName>
</protein>
<evidence type="ECO:0000313" key="2">
    <source>
        <dbReference type="EMBL" id="EJT76917.1"/>
    </source>
</evidence>
<evidence type="ECO:0000256" key="1">
    <source>
        <dbReference type="SAM" id="MobiDB-lite"/>
    </source>
</evidence>
<accession>J3NZY4</accession>
<proteinExistence type="predicted"/>
<reference evidence="2" key="2">
    <citation type="submission" date="2010-07" db="EMBL/GenBank/DDBJ databases">
        <authorList>
            <consortium name="The Broad Institute Genome Sequencing Platform"/>
            <consortium name="Broad Institute Genome Sequencing Center for Infectious Disease"/>
            <person name="Ma L.-J."/>
            <person name="Dead R."/>
            <person name="Young S."/>
            <person name="Zeng Q."/>
            <person name="Koehrsen M."/>
            <person name="Alvarado L."/>
            <person name="Berlin A."/>
            <person name="Chapman S.B."/>
            <person name="Chen Z."/>
            <person name="Freedman E."/>
            <person name="Gellesch M."/>
            <person name="Goldberg J."/>
            <person name="Griggs A."/>
            <person name="Gujja S."/>
            <person name="Heilman E.R."/>
            <person name="Heiman D."/>
            <person name="Hepburn T."/>
            <person name="Howarth C."/>
            <person name="Jen D."/>
            <person name="Larson L."/>
            <person name="Mehta T."/>
            <person name="Neiman D."/>
            <person name="Pearson M."/>
            <person name="Roberts A."/>
            <person name="Saif S."/>
            <person name="Shea T."/>
            <person name="Shenoy N."/>
            <person name="Sisk P."/>
            <person name="Stolte C."/>
            <person name="Sykes S."/>
            <person name="Walk T."/>
            <person name="White J."/>
            <person name="Yandava C."/>
            <person name="Haas B."/>
            <person name="Nusbaum C."/>
            <person name="Birren B."/>
        </authorList>
    </citation>
    <scope>NUCLEOTIDE SEQUENCE</scope>
    <source>
        <strain evidence="2">R3-111a-1</strain>
    </source>
</reference>
<dbReference type="EnsemblFungi" id="EJT76917">
    <property type="protein sequence ID" value="EJT76917"/>
    <property type="gene ID" value="GGTG_06831"/>
</dbReference>
<dbReference type="HOGENOM" id="CLU_1299794_0_0_1"/>
<dbReference type="Proteomes" id="UP000006039">
    <property type="component" value="Unassembled WGS sequence"/>
</dbReference>
<dbReference type="EMBL" id="GL385397">
    <property type="protein sequence ID" value="EJT76917.1"/>
    <property type="molecule type" value="Genomic_DNA"/>
</dbReference>
<dbReference type="GeneID" id="20347289"/>
<name>J3NZY4_GAET3</name>
<evidence type="ECO:0000313" key="4">
    <source>
        <dbReference type="Proteomes" id="UP000006039"/>
    </source>
</evidence>
<dbReference type="VEuPathDB" id="FungiDB:GGTG_06831"/>
<reference evidence="3" key="5">
    <citation type="submission" date="2018-04" db="UniProtKB">
        <authorList>
            <consortium name="EnsemblFungi"/>
        </authorList>
    </citation>
    <scope>IDENTIFICATION</scope>
    <source>
        <strain evidence="3">R3-111a-1</strain>
    </source>
</reference>
<reference evidence="4" key="1">
    <citation type="submission" date="2010-07" db="EMBL/GenBank/DDBJ databases">
        <title>The genome sequence of Gaeumannomyces graminis var. tritici strain R3-111a-1.</title>
        <authorList>
            <consortium name="The Broad Institute Genome Sequencing Platform"/>
            <person name="Ma L.-J."/>
            <person name="Dead R."/>
            <person name="Young S."/>
            <person name="Zeng Q."/>
            <person name="Koehrsen M."/>
            <person name="Alvarado L."/>
            <person name="Berlin A."/>
            <person name="Chapman S.B."/>
            <person name="Chen Z."/>
            <person name="Freedman E."/>
            <person name="Gellesch M."/>
            <person name="Goldberg J."/>
            <person name="Griggs A."/>
            <person name="Gujja S."/>
            <person name="Heilman E.R."/>
            <person name="Heiman D."/>
            <person name="Hepburn T."/>
            <person name="Howarth C."/>
            <person name="Jen D."/>
            <person name="Larson L."/>
            <person name="Mehta T."/>
            <person name="Neiman D."/>
            <person name="Pearson M."/>
            <person name="Roberts A."/>
            <person name="Saif S."/>
            <person name="Shea T."/>
            <person name="Shenoy N."/>
            <person name="Sisk P."/>
            <person name="Stolte C."/>
            <person name="Sykes S."/>
            <person name="Walk T."/>
            <person name="White J."/>
            <person name="Yandava C."/>
            <person name="Haas B."/>
            <person name="Nusbaum C."/>
            <person name="Birren B."/>
        </authorList>
    </citation>
    <scope>NUCLEOTIDE SEQUENCE [LARGE SCALE GENOMIC DNA]</scope>
    <source>
        <strain evidence="4">R3-111a-1</strain>
    </source>
</reference>
<dbReference type="AlphaFoldDB" id="J3NZY4"/>
<organism evidence="2">
    <name type="scientific">Gaeumannomyces tritici (strain R3-111a-1)</name>
    <name type="common">Wheat and barley take-all root rot fungus</name>
    <name type="synonym">Gaeumannomyces graminis var. tritici</name>
    <dbReference type="NCBI Taxonomy" id="644352"/>
    <lineage>
        <taxon>Eukaryota</taxon>
        <taxon>Fungi</taxon>
        <taxon>Dikarya</taxon>
        <taxon>Ascomycota</taxon>
        <taxon>Pezizomycotina</taxon>
        <taxon>Sordariomycetes</taxon>
        <taxon>Sordariomycetidae</taxon>
        <taxon>Magnaporthales</taxon>
        <taxon>Magnaporthaceae</taxon>
        <taxon>Gaeumannomyces</taxon>
    </lineage>
</organism>
<dbReference type="RefSeq" id="XP_009222917.1">
    <property type="nucleotide sequence ID" value="XM_009224653.1"/>
</dbReference>
<gene>
    <name evidence="3" type="primary">20347289</name>
    <name evidence="2" type="ORF">GGTG_06831</name>
</gene>
<keyword evidence="4" id="KW-1185">Reference proteome</keyword>
<feature type="region of interest" description="Disordered" evidence="1">
    <location>
        <begin position="111"/>
        <end position="133"/>
    </location>
</feature>
<evidence type="ECO:0000313" key="3">
    <source>
        <dbReference type="EnsemblFungi" id="EJT76917"/>
    </source>
</evidence>
<reference evidence="2" key="3">
    <citation type="submission" date="2010-09" db="EMBL/GenBank/DDBJ databases">
        <title>Annotation of Gaeumannomyces graminis var. tritici R3-111a-1.</title>
        <authorList>
            <consortium name="The Broad Institute Genome Sequencing Platform"/>
            <person name="Ma L.-J."/>
            <person name="Dead R."/>
            <person name="Young S.K."/>
            <person name="Zeng Q."/>
            <person name="Gargeya S."/>
            <person name="Fitzgerald M."/>
            <person name="Haas B."/>
            <person name="Abouelleil A."/>
            <person name="Alvarado L."/>
            <person name="Arachchi H.M."/>
            <person name="Berlin A."/>
            <person name="Brown A."/>
            <person name="Chapman S.B."/>
            <person name="Chen Z."/>
            <person name="Dunbar C."/>
            <person name="Freedman E."/>
            <person name="Gearin G."/>
            <person name="Gellesch M."/>
            <person name="Goldberg J."/>
            <person name="Griggs A."/>
            <person name="Gujja S."/>
            <person name="Heiman D."/>
            <person name="Howarth C."/>
            <person name="Larson L."/>
            <person name="Lui A."/>
            <person name="MacDonald P.J.P."/>
            <person name="Mehta T."/>
            <person name="Montmayeur A."/>
            <person name="Murphy C."/>
            <person name="Neiman D."/>
            <person name="Pearson M."/>
            <person name="Priest M."/>
            <person name="Roberts A."/>
            <person name="Saif S."/>
            <person name="Shea T."/>
            <person name="Shenoy N."/>
            <person name="Sisk P."/>
            <person name="Stolte C."/>
            <person name="Sykes S."/>
            <person name="Yandava C."/>
            <person name="Wortman J."/>
            <person name="Nusbaum C."/>
            <person name="Birren B."/>
        </authorList>
    </citation>
    <scope>NUCLEOTIDE SEQUENCE</scope>
    <source>
        <strain evidence="2">R3-111a-1</strain>
    </source>
</reference>
<reference evidence="3" key="4">
    <citation type="journal article" date="2015" name="G3 (Bethesda)">
        <title>Genome sequences of three phytopathogenic species of the Magnaporthaceae family of fungi.</title>
        <authorList>
            <person name="Okagaki L.H."/>
            <person name="Nunes C.C."/>
            <person name="Sailsbery J."/>
            <person name="Clay B."/>
            <person name="Brown D."/>
            <person name="John T."/>
            <person name="Oh Y."/>
            <person name="Young N."/>
            <person name="Fitzgerald M."/>
            <person name="Haas B.J."/>
            <person name="Zeng Q."/>
            <person name="Young S."/>
            <person name="Adiconis X."/>
            <person name="Fan L."/>
            <person name="Levin J.Z."/>
            <person name="Mitchell T.K."/>
            <person name="Okubara P.A."/>
            <person name="Farman M.L."/>
            <person name="Kohn L.M."/>
            <person name="Birren B."/>
            <person name="Ma L.-J."/>
            <person name="Dean R.A."/>
        </authorList>
    </citation>
    <scope>NUCLEOTIDE SEQUENCE</scope>
    <source>
        <strain evidence="3">R3-111a-1</strain>
    </source>
</reference>